<dbReference type="InterPro" id="IPR026286">
    <property type="entry name" value="MaiA/AMDase"/>
</dbReference>
<sequence length="233" mass="24971">MALTDVVRPRVGLILPSAQVVTEPLFNRVNGDRWDFVAARVLLTGAGSADLREMELQVPRAAAELATARIDVLVSCCTASGALMGYERDTAECRALAQITGAPVTSTMLSIVENLRALDARSLVVVTPYLHELGAVEHRYLADNGFDVVASHDGEIDDPYLMSTDSVSGIVERAVGIWDDSADAMLLSCMNWPAFHAIEAIADAISAPVVTSHSATLWNVERLLVEARALRGA</sequence>
<dbReference type="PANTHER" id="PTHR40267">
    <property type="entry name" value="BLR3294 PROTEIN"/>
    <property type="match status" value="1"/>
</dbReference>
<evidence type="ECO:0008006" key="3">
    <source>
        <dbReference type="Google" id="ProtNLM"/>
    </source>
</evidence>
<accession>A0ABU7MUT0</accession>
<dbReference type="RefSeq" id="WP_330505444.1">
    <property type="nucleotide sequence ID" value="NZ_JAZDUE010000010.1"/>
</dbReference>
<protein>
    <recommendedName>
        <fullName evidence="3">Maleate isomerase</fullName>
    </recommendedName>
</protein>
<dbReference type="Proteomes" id="UP001335729">
    <property type="component" value="Unassembled WGS sequence"/>
</dbReference>
<reference evidence="1 2" key="1">
    <citation type="submission" date="2024-01" db="EMBL/GenBank/DDBJ databases">
        <title>Draft genome sequence of Gordonia sp. PKS22-38.</title>
        <authorList>
            <person name="Suphannarot A."/>
            <person name="Mingma R."/>
        </authorList>
    </citation>
    <scope>NUCLEOTIDE SEQUENCE [LARGE SCALE GENOMIC DNA]</scope>
    <source>
        <strain evidence="1 2">PKS22-38</strain>
    </source>
</reference>
<dbReference type="PIRSF" id="PIRSF015736">
    <property type="entry name" value="MI"/>
    <property type="match status" value="1"/>
</dbReference>
<organism evidence="1 2">
    <name type="scientific">Gordonia prachuapensis</name>
    <dbReference type="NCBI Taxonomy" id="3115651"/>
    <lineage>
        <taxon>Bacteria</taxon>
        <taxon>Bacillati</taxon>
        <taxon>Actinomycetota</taxon>
        <taxon>Actinomycetes</taxon>
        <taxon>Mycobacteriales</taxon>
        <taxon>Gordoniaceae</taxon>
        <taxon>Gordonia</taxon>
    </lineage>
</organism>
<gene>
    <name evidence="1" type="ORF">V1Y59_13270</name>
</gene>
<dbReference type="Gene3D" id="3.40.50.12500">
    <property type="match status" value="1"/>
</dbReference>
<dbReference type="EMBL" id="JAZDUE010000010">
    <property type="protein sequence ID" value="MEE4024052.1"/>
    <property type="molecule type" value="Genomic_DNA"/>
</dbReference>
<evidence type="ECO:0000313" key="1">
    <source>
        <dbReference type="EMBL" id="MEE4024052.1"/>
    </source>
</evidence>
<dbReference type="InterPro" id="IPR053714">
    <property type="entry name" value="Iso_Racemase_Enz_sf"/>
</dbReference>
<dbReference type="Pfam" id="PF17645">
    <property type="entry name" value="Amdase"/>
    <property type="match status" value="1"/>
</dbReference>
<evidence type="ECO:0000313" key="2">
    <source>
        <dbReference type="Proteomes" id="UP001335729"/>
    </source>
</evidence>
<dbReference type="PANTHER" id="PTHR40267:SF1">
    <property type="entry name" value="BLR3294 PROTEIN"/>
    <property type="match status" value="1"/>
</dbReference>
<keyword evidence="2" id="KW-1185">Reference proteome</keyword>
<comment type="caution">
    <text evidence="1">The sequence shown here is derived from an EMBL/GenBank/DDBJ whole genome shotgun (WGS) entry which is preliminary data.</text>
</comment>
<proteinExistence type="predicted"/>
<name>A0ABU7MUT0_9ACTN</name>